<evidence type="ECO:0000313" key="19">
    <source>
        <dbReference type="Proteomes" id="UP000886876"/>
    </source>
</evidence>
<evidence type="ECO:0000256" key="11">
    <source>
        <dbReference type="ARBA" id="ARBA00044252"/>
    </source>
</evidence>
<evidence type="ECO:0000256" key="17">
    <source>
        <dbReference type="ARBA" id="ARBA00078074"/>
    </source>
</evidence>
<keyword evidence="18" id="KW-0224">Dipeptidase</keyword>
<dbReference type="FunFam" id="3.40.630.10:FF:000015">
    <property type="entry name" value="Aminoacyl-histidine dipeptidase PepD"/>
    <property type="match status" value="1"/>
</dbReference>
<keyword evidence="4" id="KW-0479">Metal-binding</keyword>
<evidence type="ECO:0000256" key="12">
    <source>
        <dbReference type="ARBA" id="ARBA00061423"/>
    </source>
</evidence>
<comment type="similarity">
    <text evidence="12">Belongs to the peptidase M20C family.</text>
</comment>
<dbReference type="PANTHER" id="PTHR43501:SF1">
    <property type="entry name" value="CYTOSOL NON-SPECIFIC DIPEPTIDASE"/>
    <property type="match status" value="1"/>
</dbReference>
<dbReference type="PANTHER" id="PTHR43501">
    <property type="entry name" value="CYTOSOL NON-SPECIFIC DIPEPTIDASE"/>
    <property type="match status" value="1"/>
</dbReference>
<sequence>MERALEGIEPQEVFYWFEEISRIPRGSFNEKAISDYLMAFARERGFEVKQDDSWNLAIEVPATPGYENRPKILLQAHMDMVCKKDEGFDFDFTKDPLQLYVDGDWVRARHTTLGADNGSAVAMIMAVMDSKTIKHPPLQVLFTSSEEVACTGAEQMDYRWPDGQYMINLDVFRDDAFLVSCAGISINRIDLAVERVPAAGKTAFSVSLSGMKGGHSGEMIYEGRANAVAVLGELLFELRKAVPFELLSARGEGLFNVISTVSGAELCCEARDAAALSAALEAAAAKIKATYLRTDPDMQITACERPLGGAETALSQKSRDRLIDLLYTVPVGMYTVYDAPCTLAESSANLGALTEEDGAFHLVMSIRSNLEYRHDQLLQKYRTICGYLGAELVTDRRIGSWEYDPNSPLREAACRIYEKQNGTAPKTIAIHAGVEVATFLAKFRQQGRRVDTIAFGCNTPNAHSTEEAMQISSTGKTYRLLTEILETVE</sequence>
<keyword evidence="5 18" id="KW-0378">Hydrolase</keyword>
<organism evidence="18 19">
    <name type="scientific">Candidatus Scatomorpha pullistercoris</name>
    <dbReference type="NCBI Taxonomy" id="2840929"/>
    <lineage>
        <taxon>Bacteria</taxon>
        <taxon>Bacillati</taxon>
        <taxon>Bacillota</taxon>
        <taxon>Clostridia</taxon>
        <taxon>Eubacteriales</taxon>
        <taxon>Candidatus Scatomorpha</taxon>
    </lineage>
</organism>
<evidence type="ECO:0000256" key="3">
    <source>
        <dbReference type="ARBA" id="ARBA00022670"/>
    </source>
</evidence>
<dbReference type="AlphaFoldDB" id="A0A9D1G516"/>
<dbReference type="PIRSF" id="PIRSF016599">
    <property type="entry name" value="Xaa-His_dipept"/>
    <property type="match status" value="1"/>
</dbReference>
<comment type="cofactor">
    <cofactor evidence="1">
        <name>Co(2+)</name>
        <dbReference type="ChEBI" id="CHEBI:48828"/>
    </cofactor>
</comment>
<dbReference type="Pfam" id="PF01546">
    <property type="entry name" value="Peptidase_M20"/>
    <property type="match status" value="1"/>
</dbReference>
<dbReference type="Gene3D" id="3.40.630.10">
    <property type="entry name" value="Zn peptidases"/>
    <property type="match status" value="2"/>
</dbReference>
<dbReference type="InterPro" id="IPR002933">
    <property type="entry name" value="Peptidase_M20"/>
</dbReference>
<evidence type="ECO:0000256" key="2">
    <source>
        <dbReference type="ARBA" id="ARBA00001947"/>
    </source>
</evidence>
<dbReference type="EMBL" id="DVJS01000169">
    <property type="protein sequence ID" value="HIS97667.1"/>
    <property type="molecule type" value="Genomic_DNA"/>
</dbReference>
<reference evidence="18" key="1">
    <citation type="submission" date="2020-10" db="EMBL/GenBank/DDBJ databases">
        <authorList>
            <person name="Gilroy R."/>
        </authorList>
    </citation>
    <scope>NUCLEOTIDE SEQUENCE</scope>
    <source>
        <strain evidence="18">ChiHecec3B27-6122</strain>
    </source>
</reference>
<dbReference type="NCBIfam" id="TIGR01893">
    <property type="entry name" value="aa-his-dipept"/>
    <property type="match status" value="1"/>
</dbReference>
<evidence type="ECO:0000256" key="13">
    <source>
        <dbReference type="ARBA" id="ARBA00071271"/>
    </source>
</evidence>
<evidence type="ECO:0000256" key="4">
    <source>
        <dbReference type="ARBA" id="ARBA00022723"/>
    </source>
</evidence>
<evidence type="ECO:0000256" key="15">
    <source>
        <dbReference type="ARBA" id="ARBA00076004"/>
    </source>
</evidence>
<evidence type="ECO:0000256" key="10">
    <source>
        <dbReference type="ARBA" id="ARBA00038976"/>
    </source>
</evidence>
<dbReference type="GO" id="GO:0046872">
    <property type="term" value="F:metal ion binding"/>
    <property type="evidence" value="ECO:0007669"/>
    <property type="project" value="UniProtKB-KW"/>
</dbReference>
<dbReference type="SUPFAM" id="SSF53187">
    <property type="entry name" value="Zn-dependent exopeptidases"/>
    <property type="match status" value="1"/>
</dbReference>
<proteinExistence type="inferred from homology"/>
<evidence type="ECO:0000256" key="5">
    <source>
        <dbReference type="ARBA" id="ARBA00022801"/>
    </source>
</evidence>
<evidence type="ECO:0000256" key="6">
    <source>
        <dbReference type="ARBA" id="ARBA00022833"/>
    </source>
</evidence>
<evidence type="ECO:0000256" key="16">
    <source>
        <dbReference type="ARBA" id="ARBA00077688"/>
    </source>
</evidence>
<evidence type="ECO:0000256" key="1">
    <source>
        <dbReference type="ARBA" id="ARBA00001941"/>
    </source>
</evidence>
<evidence type="ECO:0000256" key="14">
    <source>
        <dbReference type="ARBA" id="ARBA00075285"/>
    </source>
</evidence>
<evidence type="ECO:0000256" key="8">
    <source>
        <dbReference type="ARBA" id="ARBA00023285"/>
    </source>
</evidence>
<dbReference type="InterPro" id="IPR001160">
    <property type="entry name" value="Peptidase_M20C"/>
</dbReference>
<comment type="catalytic activity">
    <reaction evidence="9">
        <text>Hydrolysis of dipeptides, preferentially hydrophobic dipeptides including prolyl amino acids.</text>
        <dbReference type="EC" id="3.4.13.18"/>
    </reaction>
</comment>
<evidence type="ECO:0000313" key="18">
    <source>
        <dbReference type="EMBL" id="HIS97667.1"/>
    </source>
</evidence>
<comment type="cofactor">
    <cofactor evidence="2">
        <name>Zn(2+)</name>
        <dbReference type="ChEBI" id="CHEBI:29105"/>
    </cofactor>
</comment>
<dbReference type="GO" id="GO:0005829">
    <property type="term" value="C:cytosol"/>
    <property type="evidence" value="ECO:0007669"/>
    <property type="project" value="TreeGrafter"/>
</dbReference>
<dbReference type="GO" id="GO:0070573">
    <property type="term" value="F:metallodipeptidase activity"/>
    <property type="evidence" value="ECO:0007669"/>
    <property type="project" value="TreeGrafter"/>
</dbReference>
<keyword evidence="7" id="KW-0482">Metalloprotease</keyword>
<keyword evidence="8" id="KW-0170">Cobalt</keyword>
<dbReference type="GO" id="GO:0006508">
    <property type="term" value="P:proteolysis"/>
    <property type="evidence" value="ECO:0007669"/>
    <property type="project" value="UniProtKB-KW"/>
</dbReference>
<dbReference type="Proteomes" id="UP000886876">
    <property type="component" value="Unassembled WGS sequence"/>
</dbReference>
<gene>
    <name evidence="18" type="primary">pepD</name>
    <name evidence="18" type="ORF">IAD42_06805</name>
</gene>
<keyword evidence="3" id="KW-0645">Protease</keyword>
<name>A0A9D1G516_9FIRM</name>
<evidence type="ECO:0000256" key="9">
    <source>
        <dbReference type="ARBA" id="ARBA00036421"/>
    </source>
</evidence>
<dbReference type="PRINTS" id="PR00934">
    <property type="entry name" value="XHISDIPTASE"/>
</dbReference>
<keyword evidence="6" id="KW-0862">Zinc</keyword>
<reference evidence="18" key="2">
    <citation type="journal article" date="2021" name="PeerJ">
        <title>Extensive microbial diversity within the chicken gut microbiome revealed by metagenomics and culture.</title>
        <authorList>
            <person name="Gilroy R."/>
            <person name="Ravi A."/>
            <person name="Getino M."/>
            <person name="Pursley I."/>
            <person name="Horton D.L."/>
            <person name="Alikhan N.F."/>
            <person name="Baker D."/>
            <person name="Gharbi K."/>
            <person name="Hall N."/>
            <person name="Watson M."/>
            <person name="Adriaenssens E.M."/>
            <person name="Foster-Nyarko E."/>
            <person name="Jarju S."/>
            <person name="Secka A."/>
            <person name="Antonio M."/>
            <person name="Oren A."/>
            <person name="Chaudhuri R.R."/>
            <person name="La Ragione R."/>
            <person name="Hildebrand F."/>
            <person name="Pallen M.J."/>
        </authorList>
    </citation>
    <scope>NUCLEOTIDE SEQUENCE</scope>
    <source>
        <strain evidence="18">ChiHecec3B27-6122</strain>
    </source>
</reference>
<dbReference type="EC" id="3.4.13.18" evidence="10"/>
<accession>A0A9D1G516</accession>
<protein>
    <recommendedName>
        <fullName evidence="13">Cytosol non-specific dipeptidase</fullName>
        <ecNumber evidence="10">3.4.13.18</ecNumber>
    </recommendedName>
    <alternativeName>
        <fullName evidence="16">Aminoacyl-histidine dipeptidase</fullName>
    </alternativeName>
    <alternativeName>
        <fullName evidence="15">Beta-alanyl-histidine dipeptidase</fullName>
    </alternativeName>
    <alternativeName>
        <fullName evidence="14">Carnosinase</fullName>
    </alternativeName>
    <alternativeName>
        <fullName evidence="11">Peptidase D</fullName>
    </alternativeName>
    <alternativeName>
        <fullName evidence="17">Xaa-His dipeptidase</fullName>
    </alternativeName>
</protein>
<evidence type="ECO:0000256" key="7">
    <source>
        <dbReference type="ARBA" id="ARBA00023049"/>
    </source>
</evidence>
<comment type="caution">
    <text evidence="18">The sequence shown here is derived from an EMBL/GenBank/DDBJ whole genome shotgun (WGS) entry which is preliminary data.</text>
</comment>